<dbReference type="Proteomes" id="UP000051494">
    <property type="component" value="Unassembled WGS sequence"/>
</dbReference>
<comment type="subcellular location">
    <subcellularLocation>
        <location evidence="4">Cytoplasm</location>
    </subcellularLocation>
</comment>
<dbReference type="HAMAP" id="MF_00528">
    <property type="entry name" value="Maf"/>
    <property type="match status" value="1"/>
</dbReference>
<dbReference type="EMBL" id="LKHV01000003">
    <property type="protein sequence ID" value="KRG19353.1"/>
    <property type="molecule type" value="Genomic_DNA"/>
</dbReference>
<comment type="caution">
    <text evidence="5">The sequence shown here is derived from an EMBL/GenBank/DDBJ whole genome shotgun (WGS) entry which is preliminary data.</text>
</comment>
<reference evidence="6" key="2">
    <citation type="journal article" date="2016" name="Genome Announc.">
        <title>Draft Genome Sequences of Two Novel Amoeba-Resistant Intranuclear Bacteria, 'Candidatus Berkiella cookevillensis' and 'Candidatus Berkiella aquae'.</title>
        <authorList>
            <person name="Mehari Y.T."/>
            <person name="Arivett B.A."/>
            <person name="Farone A.L."/>
            <person name="Gunderson J.H."/>
            <person name="Farone M.B."/>
        </authorList>
    </citation>
    <scope>NUCLEOTIDE SEQUENCE</scope>
    <source>
        <strain evidence="6">CC99</strain>
    </source>
</reference>
<feature type="active site" description="Proton acceptor" evidence="4">
    <location>
        <position position="67"/>
    </location>
</feature>
<dbReference type="AlphaFoldDB" id="A0A0Q9YI74"/>
<dbReference type="PATRIC" id="fig|1590042.3.peg.900"/>
<evidence type="ECO:0000256" key="3">
    <source>
        <dbReference type="ARBA" id="ARBA00023080"/>
    </source>
</evidence>
<dbReference type="EC" id="3.6.1.9" evidence="4"/>
<keyword evidence="3 4" id="KW-0546">Nucleotide metabolism</keyword>
<dbReference type="GO" id="GO:0009117">
    <property type="term" value="P:nucleotide metabolic process"/>
    <property type="evidence" value="ECO:0007669"/>
    <property type="project" value="UniProtKB-KW"/>
</dbReference>
<dbReference type="EMBL" id="LKHV02000001">
    <property type="protein sequence ID" value="MCS5708967.1"/>
    <property type="molecule type" value="Genomic_DNA"/>
</dbReference>
<comment type="catalytic activity">
    <reaction evidence="4">
        <text>a 2'-deoxyribonucleoside 5'-triphosphate + H2O = a 2'-deoxyribonucleoside 5'-phosphate + diphosphate + H(+)</text>
        <dbReference type="Rhea" id="RHEA:44644"/>
        <dbReference type="ChEBI" id="CHEBI:15377"/>
        <dbReference type="ChEBI" id="CHEBI:15378"/>
        <dbReference type="ChEBI" id="CHEBI:33019"/>
        <dbReference type="ChEBI" id="CHEBI:61560"/>
        <dbReference type="ChEBI" id="CHEBI:65317"/>
        <dbReference type="EC" id="3.6.1.9"/>
    </reaction>
</comment>
<dbReference type="STRING" id="437022.CC99x_00882"/>
<keyword evidence="4" id="KW-0963">Cytoplasm</keyword>
<evidence type="ECO:0000256" key="2">
    <source>
        <dbReference type="ARBA" id="ARBA00022801"/>
    </source>
</evidence>
<name>A0A0Q9YI74_9GAMM</name>
<sequence>MKIVLASSSPYRKALLERLKIEFTVANPDINEDLAIESHQALVETLSVQKAQHVGMLHPNAFCIGCDTIATMGKIRLGKPLNFETAMQQLLSMSGQTIHFYTGIALHCASKNTLFKKTIITEVLFRKLTPAMITHYLNAEEPYQSCGAFKSETLGTALIQKCQSDDPTAIIGLPLITLCDMFEQAGVSIFGGERVY</sequence>
<evidence type="ECO:0000313" key="5">
    <source>
        <dbReference type="EMBL" id="KRG19353.1"/>
    </source>
</evidence>
<comment type="cofactor">
    <cofactor evidence="1 4">
        <name>a divalent metal cation</name>
        <dbReference type="ChEBI" id="CHEBI:60240"/>
    </cofactor>
</comment>
<dbReference type="PANTHER" id="PTHR43213:SF5">
    <property type="entry name" value="BIFUNCTIONAL DTTP_UTP PYROPHOSPHATASE_METHYLTRANSFERASE PROTEIN-RELATED"/>
    <property type="match status" value="1"/>
</dbReference>
<protein>
    <recommendedName>
        <fullName evidence="4">Nucleoside triphosphate pyrophosphatase</fullName>
        <ecNumber evidence="4">3.6.1.9</ecNumber>
    </recommendedName>
    <alternativeName>
        <fullName evidence="4">Nucleotide pyrophosphatase</fullName>
        <shortName evidence="4">Nucleotide PPase</shortName>
    </alternativeName>
</protein>
<dbReference type="GO" id="GO:0005737">
    <property type="term" value="C:cytoplasm"/>
    <property type="evidence" value="ECO:0007669"/>
    <property type="project" value="UniProtKB-SubCell"/>
</dbReference>
<keyword evidence="2 4" id="KW-0378">Hydrolase</keyword>
<dbReference type="CDD" id="cd00555">
    <property type="entry name" value="Maf"/>
    <property type="match status" value="1"/>
</dbReference>
<gene>
    <name evidence="5" type="primary">yceF</name>
    <name evidence="6" type="synonym">maf</name>
    <name evidence="6" type="ORF">CC99x_008640</name>
    <name evidence="5" type="ORF">CC99x_00882</name>
</gene>
<reference evidence="6" key="3">
    <citation type="submission" date="2021-06" db="EMBL/GenBank/DDBJ databases">
        <title>Genomic Description and Analysis of Intracellular Bacteria, Candidatus Berkiella cookevillensis and Candidatus Berkiella aquae.</title>
        <authorList>
            <person name="Kidane D.T."/>
            <person name="Mehari Y.T."/>
            <person name="Rice F.C."/>
            <person name="Arivett B.A."/>
            <person name="Farone A.L."/>
            <person name="Berk S.G."/>
            <person name="Farone M.B."/>
        </authorList>
    </citation>
    <scope>NUCLEOTIDE SEQUENCE</scope>
    <source>
        <strain evidence="6">CC99</strain>
    </source>
</reference>
<dbReference type="SUPFAM" id="SSF52972">
    <property type="entry name" value="ITPase-like"/>
    <property type="match status" value="1"/>
</dbReference>
<dbReference type="GO" id="GO:0047429">
    <property type="term" value="F:nucleoside triphosphate diphosphatase activity"/>
    <property type="evidence" value="ECO:0007669"/>
    <property type="project" value="UniProtKB-EC"/>
</dbReference>
<accession>A0A0Q9YI74</accession>
<evidence type="ECO:0000313" key="6">
    <source>
        <dbReference type="EMBL" id="MCS5708967.1"/>
    </source>
</evidence>
<dbReference type="NCBIfam" id="TIGR00172">
    <property type="entry name" value="maf"/>
    <property type="match status" value="1"/>
</dbReference>
<reference evidence="5" key="1">
    <citation type="submission" date="2015-09" db="EMBL/GenBank/DDBJ databases">
        <title>Draft Genome Sequences of Two Novel Amoeba-resistant Intranuclear Bacteria, Candidatus Berkiella cookevillensis and Candidatus Berkiella aquae.</title>
        <authorList>
            <person name="Mehari Y.T."/>
            <person name="Arivett B.A."/>
            <person name="Farone A.L."/>
            <person name="Gunderson J.H."/>
            <person name="Farone M.B."/>
        </authorList>
    </citation>
    <scope>NUCLEOTIDE SEQUENCE [LARGE SCALE GENOMIC DNA]</scope>
    <source>
        <strain evidence="5">CC99</strain>
    </source>
</reference>
<organism evidence="5">
    <name type="scientific">Candidatus Berkiella cookevillensis</name>
    <dbReference type="NCBI Taxonomy" id="437022"/>
    <lineage>
        <taxon>Bacteria</taxon>
        <taxon>Pseudomonadati</taxon>
        <taxon>Pseudomonadota</taxon>
        <taxon>Gammaproteobacteria</taxon>
        <taxon>Candidatus Berkiellales</taxon>
        <taxon>Candidatus Berkiellaceae</taxon>
        <taxon>Candidatus Berkiella</taxon>
    </lineage>
</organism>
<evidence type="ECO:0000256" key="4">
    <source>
        <dbReference type="HAMAP-Rule" id="MF_00528"/>
    </source>
</evidence>
<evidence type="ECO:0000313" key="7">
    <source>
        <dbReference type="Proteomes" id="UP000051494"/>
    </source>
</evidence>
<comment type="similarity">
    <text evidence="4">Belongs to the Maf family.</text>
</comment>
<comment type="caution">
    <text evidence="4">Lacks conserved residue(s) required for the propagation of feature annotation.</text>
</comment>
<dbReference type="OrthoDB" id="9813694at2"/>
<proteinExistence type="inferred from homology"/>
<comment type="catalytic activity">
    <reaction evidence="4">
        <text>a ribonucleoside 5'-triphosphate + H2O = a ribonucleoside 5'-phosphate + diphosphate + H(+)</text>
        <dbReference type="Rhea" id="RHEA:23996"/>
        <dbReference type="ChEBI" id="CHEBI:15377"/>
        <dbReference type="ChEBI" id="CHEBI:15378"/>
        <dbReference type="ChEBI" id="CHEBI:33019"/>
        <dbReference type="ChEBI" id="CHEBI:58043"/>
        <dbReference type="ChEBI" id="CHEBI:61557"/>
        <dbReference type="EC" id="3.6.1.9"/>
    </reaction>
</comment>
<dbReference type="Gene3D" id="3.90.950.10">
    <property type="match status" value="1"/>
</dbReference>
<dbReference type="InterPro" id="IPR003697">
    <property type="entry name" value="Maf-like"/>
</dbReference>
<dbReference type="Pfam" id="PF02545">
    <property type="entry name" value="Maf"/>
    <property type="match status" value="1"/>
</dbReference>
<dbReference type="PANTHER" id="PTHR43213">
    <property type="entry name" value="BIFUNCTIONAL DTTP/UTP PYROPHOSPHATASE/METHYLTRANSFERASE PROTEIN-RELATED"/>
    <property type="match status" value="1"/>
</dbReference>
<dbReference type="RefSeq" id="WP_057624004.1">
    <property type="nucleotide sequence ID" value="NZ_LKHV02000001.1"/>
</dbReference>
<keyword evidence="7" id="KW-1185">Reference proteome</keyword>
<evidence type="ECO:0000256" key="1">
    <source>
        <dbReference type="ARBA" id="ARBA00001968"/>
    </source>
</evidence>
<comment type="function">
    <text evidence="4">Nucleoside triphosphate pyrophosphatase. May have a dual role in cell division arrest and in preventing the incorporation of modified nucleotides into cellular nucleic acids.</text>
</comment>
<dbReference type="InterPro" id="IPR029001">
    <property type="entry name" value="ITPase-like_fam"/>
</dbReference>
<dbReference type="PIRSF" id="PIRSF006305">
    <property type="entry name" value="Maf"/>
    <property type="match status" value="1"/>
</dbReference>